<gene>
    <name evidence="2" type="ORF">TBRA_LOCUS3648</name>
</gene>
<evidence type="ECO:0000313" key="3">
    <source>
        <dbReference type="Proteomes" id="UP000479190"/>
    </source>
</evidence>
<feature type="domain" description="Cwf19-like C-terminal" evidence="1">
    <location>
        <begin position="302"/>
        <end position="418"/>
    </location>
</feature>
<proteinExistence type="predicted"/>
<dbReference type="InterPro" id="IPR040194">
    <property type="entry name" value="Cwf19-like"/>
</dbReference>
<evidence type="ECO:0000259" key="1">
    <source>
        <dbReference type="Pfam" id="PF04677"/>
    </source>
</evidence>
<organism evidence="2 3">
    <name type="scientific">Trichogramma brassicae</name>
    <dbReference type="NCBI Taxonomy" id="86971"/>
    <lineage>
        <taxon>Eukaryota</taxon>
        <taxon>Metazoa</taxon>
        <taxon>Ecdysozoa</taxon>
        <taxon>Arthropoda</taxon>
        <taxon>Hexapoda</taxon>
        <taxon>Insecta</taxon>
        <taxon>Pterygota</taxon>
        <taxon>Neoptera</taxon>
        <taxon>Endopterygota</taxon>
        <taxon>Hymenoptera</taxon>
        <taxon>Apocrita</taxon>
        <taxon>Proctotrupomorpha</taxon>
        <taxon>Chalcidoidea</taxon>
        <taxon>Trichogrammatidae</taxon>
        <taxon>Trichogramma</taxon>
    </lineage>
</organism>
<dbReference type="GO" id="GO:0071014">
    <property type="term" value="C:post-mRNA release spliceosomal complex"/>
    <property type="evidence" value="ECO:0007669"/>
    <property type="project" value="TreeGrafter"/>
</dbReference>
<reference evidence="2 3" key="1">
    <citation type="submission" date="2020-02" db="EMBL/GenBank/DDBJ databases">
        <authorList>
            <person name="Ferguson B K."/>
        </authorList>
    </citation>
    <scope>NUCLEOTIDE SEQUENCE [LARGE SCALE GENOMIC DNA]</scope>
</reference>
<protein>
    <recommendedName>
        <fullName evidence="1">Cwf19-like C-terminal domain-containing protein</fullName>
    </recommendedName>
</protein>
<dbReference type="GO" id="GO:0000398">
    <property type="term" value="P:mRNA splicing, via spliceosome"/>
    <property type="evidence" value="ECO:0007669"/>
    <property type="project" value="TreeGrafter"/>
</dbReference>
<dbReference type="GO" id="GO:0061632">
    <property type="term" value="F:RNA lariat debranching enzyme activator activity"/>
    <property type="evidence" value="ECO:0007669"/>
    <property type="project" value="TreeGrafter"/>
</dbReference>
<dbReference type="AlphaFoldDB" id="A0A6H5I9A9"/>
<dbReference type="OrthoDB" id="444325at2759"/>
<keyword evidence="3" id="KW-1185">Reference proteome</keyword>
<dbReference type="CDD" id="cd07380">
    <property type="entry name" value="MPP_CWF19_N"/>
    <property type="match status" value="1"/>
</dbReference>
<dbReference type="Pfam" id="PF04677">
    <property type="entry name" value="CwfJ_C_1"/>
    <property type="match status" value="1"/>
</dbReference>
<sequence length="561" mass="64282">MDLLENGDKQKVLICGNVEGNFKFLFTKVDAINKKNGPFDFLFCVGNFFGANNSQLVPYQKGSKSIPVPTYIIGPYRPEDVEHYPKENGCEICPNLTYLGKSGVYTSSSGLKIAYLSGVQRKSPEDPEECTFSEKDVISIKNTCIKIPSFRGVDILLSSQWPDFITNLDQSKPTFEYNGSRLISWLATHIKPRYHACGMENIYYERPPYRNQNESQDGINIATRFIALATIGNQDKKKWIFAFNLTPVDKFKTSDLMMKTTDETPSPYPAALLQQNPSAKRKEEKSQFFYDMDSNDKKKLKRRKVEFDKDKCWFCLDSKICSKHLIISTGNDIYLTLPRGGIVEDHFLLVPIGHHQASSVISDGARKELQAYKEAIKKYYALSDRVPVFFERNFKSSHFQIQAVPVHKNQASSLKDTFIEISNVYHKPLREMNNDLQEVAPAGTLYFYAELPDGVQQKTIAMMREIEEDLHKKTRVKPSVDEMDDEVKLLARKRHRDRLGYPLSGKHLAACKRPCSSKRRPRHVAIMRPKCTGEINRELARRKRKSAQTFHLMTMIFFGTG</sequence>
<dbReference type="Proteomes" id="UP000479190">
    <property type="component" value="Unassembled WGS sequence"/>
</dbReference>
<evidence type="ECO:0000313" key="2">
    <source>
        <dbReference type="EMBL" id="CAB0031681.1"/>
    </source>
</evidence>
<name>A0A6H5I9A9_9HYME</name>
<dbReference type="InterPro" id="IPR006768">
    <property type="entry name" value="Cwf19-like_C_dom-1"/>
</dbReference>
<dbReference type="PANTHER" id="PTHR12072:SF4">
    <property type="entry name" value="CWF19-LIKE PROTEIN 1"/>
    <property type="match status" value="1"/>
</dbReference>
<dbReference type="InterPro" id="IPR036265">
    <property type="entry name" value="HIT-like_sf"/>
</dbReference>
<dbReference type="Gene3D" id="3.30.428.10">
    <property type="entry name" value="HIT-like"/>
    <property type="match status" value="1"/>
</dbReference>
<accession>A0A6H5I9A9</accession>
<dbReference type="PANTHER" id="PTHR12072">
    <property type="entry name" value="CWF19, CELL CYCLE CONTROL PROTEIN"/>
    <property type="match status" value="1"/>
</dbReference>
<dbReference type="EMBL" id="CADCXV010000650">
    <property type="protein sequence ID" value="CAB0031681.1"/>
    <property type="molecule type" value="Genomic_DNA"/>
</dbReference>